<evidence type="ECO:0000256" key="1">
    <source>
        <dbReference type="SAM" id="MobiDB-lite"/>
    </source>
</evidence>
<accession>A0ABV3PCT1</accession>
<dbReference type="RefSeq" id="WP_367640596.1">
    <property type="nucleotide sequence ID" value="NZ_JBFNQN010000017.1"/>
</dbReference>
<evidence type="ECO:0000313" key="2">
    <source>
        <dbReference type="EMBL" id="MEW9267310.1"/>
    </source>
</evidence>
<dbReference type="InterPro" id="IPR021522">
    <property type="entry name" value="MctB"/>
</dbReference>
<evidence type="ECO:0000313" key="3">
    <source>
        <dbReference type="Proteomes" id="UP001555826"/>
    </source>
</evidence>
<keyword evidence="3" id="KW-1185">Reference proteome</keyword>
<gene>
    <name evidence="2" type="ORF">AB1207_21385</name>
</gene>
<sequence length="325" mass="32711">MIDFRYHVVSLVSVFLALAVGIVLGAGPLNEGISTGITDQVRQLTTEKNTLRTERDQALATADQQDAWAEAVGPALVARQLGGRSVAVVELPGADSSQVDATVEELQAAGATVSSQVTLQDKWFDASQTATADRQKAATSLTGQLTTAPTTDAGTEDLLAAELARALVTTELAQAEGPDDGARTVLTTLSDAGLVDVQGGTGTAPTRATLALVVGGASDPDATDAVRRSTAAAWTALLSELDGASAGAVLAGSPDAAADGGPVAVLRSDNDLARAVSSVDDLDSPIGRINVVLALRQQLTGGAGQYGTADSATEVSPPLPAASTS</sequence>
<feature type="region of interest" description="Disordered" evidence="1">
    <location>
        <begin position="303"/>
        <end position="325"/>
    </location>
</feature>
<dbReference type="Proteomes" id="UP001555826">
    <property type="component" value="Unassembled WGS sequence"/>
</dbReference>
<proteinExistence type="predicted"/>
<protein>
    <submittedName>
        <fullName evidence="2">Copper transporter</fullName>
    </submittedName>
</protein>
<reference evidence="2 3" key="1">
    <citation type="submission" date="2024-07" db="EMBL/GenBank/DDBJ databases">
        <authorList>
            <person name="Thanompreechachai J."/>
            <person name="Duangmal K."/>
        </authorList>
    </citation>
    <scope>NUCLEOTIDE SEQUENCE [LARGE SCALE GENOMIC DNA]</scope>
    <source>
        <strain evidence="2 3">KCTC 19886</strain>
    </source>
</reference>
<comment type="caution">
    <text evidence="2">The sequence shown here is derived from an EMBL/GenBank/DDBJ whole genome shotgun (WGS) entry which is preliminary data.</text>
</comment>
<name>A0ABV3PCT1_9ACTN</name>
<dbReference type="Pfam" id="PF11382">
    <property type="entry name" value="MctB"/>
    <property type="match status" value="1"/>
</dbReference>
<dbReference type="EMBL" id="JBFNQN010000017">
    <property type="protein sequence ID" value="MEW9267310.1"/>
    <property type="molecule type" value="Genomic_DNA"/>
</dbReference>
<organism evidence="2 3">
    <name type="scientific">Kineococcus endophyticus</name>
    <dbReference type="NCBI Taxonomy" id="1181883"/>
    <lineage>
        <taxon>Bacteria</taxon>
        <taxon>Bacillati</taxon>
        <taxon>Actinomycetota</taxon>
        <taxon>Actinomycetes</taxon>
        <taxon>Kineosporiales</taxon>
        <taxon>Kineosporiaceae</taxon>
        <taxon>Kineococcus</taxon>
    </lineage>
</organism>